<gene>
    <name evidence="1" type="ORF">T4A_12182</name>
</gene>
<sequence>MEKPFHDFFKTAQSSIAFFNKTSTIAQHQMILDKQTDDAEHIVKAERFLLHLASVELINLQLDVIYYDYFDNCGSPKIPDSYKIGLQLTASIVQSHYSFAATLFPYDSLIFGRASRITTATDAVVAHLIVDTVITATVASMCRKYTNVCSRRFTLTSSFISIVEIDIQIVVNAALPWRRILDQNWLVAEEEINFRTEHQKHHDRGRGDQFNTNHRIFVRMCNESVANSPAYPDWHQRQTSVQEPSGFFVIAFHISIDKADEQYNDQK</sequence>
<dbReference type="EMBL" id="JYDR01000029">
    <property type="protein sequence ID" value="KRY73960.1"/>
    <property type="molecule type" value="Genomic_DNA"/>
</dbReference>
<name>A0A0V1EK16_TRIPS</name>
<protein>
    <submittedName>
        <fullName evidence="1">Uncharacterized protein</fullName>
    </submittedName>
</protein>
<comment type="caution">
    <text evidence="1">The sequence shown here is derived from an EMBL/GenBank/DDBJ whole genome shotgun (WGS) entry which is preliminary data.</text>
</comment>
<organism evidence="1 2">
    <name type="scientific">Trichinella pseudospiralis</name>
    <name type="common">Parasitic roundworm</name>
    <dbReference type="NCBI Taxonomy" id="6337"/>
    <lineage>
        <taxon>Eukaryota</taxon>
        <taxon>Metazoa</taxon>
        <taxon>Ecdysozoa</taxon>
        <taxon>Nematoda</taxon>
        <taxon>Enoplea</taxon>
        <taxon>Dorylaimia</taxon>
        <taxon>Trichinellida</taxon>
        <taxon>Trichinellidae</taxon>
        <taxon>Trichinella</taxon>
    </lineage>
</organism>
<dbReference type="Proteomes" id="UP000054632">
    <property type="component" value="Unassembled WGS sequence"/>
</dbReference>
<accession>A0A0V1EK16</accession>
<reference evidence="1 2" key="1">
    <citation type="submission" date="2015-01" db="EMBL/GenBank/DDBJ databases">
        <title>Evolution of Trichinella species and genotypes.</title>
        <authorList>
            <person name="Korhonen P.K."/>
            <person name="Edoardo P."/>
            <person name="Giuseppe L.R."/>
            <person name="Gasser R.B."/>
        </authorList>
    </citation>
    <scope>NUCLEOTIDE SEQUENCE [LARGE SCALE GENOMIC DNA]</scope>
    <source>
        <strain evidence="1">ISS13</strain>
    </source>
</reference>
<dbReference type="AlphaFoldDB" id="A0A0V1EK16"/>
<proteinExistence type="predicted"/>
<evidence type="ECO:0000313" key="2">
    <source>
        <dbReference type="Proteomes" id="UP000054632"/>
    </source>
</evidence>
<evidence type="ECO:0000313" key="1">
    <source>
        <dbReference type="EMBL" id="KRY73960.1"/>
    </source>
</evidence>